<dbReference type="InterPro" id="IPR054567">
    <property type="entry name" value="NNH7"/>
</dbReference>
<organism evidence="3 4">
    <name type="scientific">Streptomyces flavidovirens</name>
    <dbReference type="NCBI Taxonomy" id="67298"/>
    <lineage>
        <taxon>Bacteria</taxon>
        <taxon>Bacillati</taxon>
        <taxon>Actinomycetota</taxon>
        <taxon>Actinomycetes</taxon>
        <taxon>Kitasatosporales</taxon>
        <taxon>Streptomycetaceae</taxon>
        <taxon>Streptomyces</taxon>
    </lineage>
</organism>
<protein>
    <submittedName>
        <fullName evidence="3">NACHT domain-containing protein</fullName>
    </submittedName>
</protein>
<feature type="region of interest" description="Disordered" evidence="1">
    <location>
        <begin position="1103"/>
        <end position="1124"/>
    </location>
</feature>
<dbReference type="Gene3D" id="3.40.50.300">
    <property type="entry name" value="P-loop containing nucleotide triphosphate hydrolases"/>
    <property type="match status" value="1"/>
</dbReference>
<dbReference type="RefSeq" id="WP_355724964.1">
    <property type="nucleotide sequence ID" value="NZ_JBEXNP010000019.1"/>
</dbReference>
<accession>A0ABW6REB5</accession>
<keyword evidence="4" id="KW-1185">Reference proteome</keyword>
<evidence type="ECO:0000259" key="2">
    <source>
        <dbReference type="Pfam" id="PF22738"/>
    </source>
</evidence>
<evidence type="ECO:0000313" key="4">
    <source>
        <dbReference type="Proteomes" id="UP001601976"/>
    </source>
</evidence>
<gene>
    <name evidence="3" type="ORF">ACFYWW_14285</name>
</gene>
<proteinExistence type="predicted"/>
<dbReference type="InterPro" id="IPR027417">
    <property type="entry name" value="P-loop_NTPase"/>
</dbReference>
<dbReference type="SUPFAM" id="SSF52540">
    <property type="entry name" value="P-loop containing nucleoside triphosphate hydrolases"/>
    <property type="match status" value="1"/>
</dbReference>
<dbReference type="Pfam" id="PF22738">
    <property type="entry name" value="NNH7"/>
    <property type="match status" value="1"/>
</dbReference>
<comment type="caution">
    <text evidence="3">The sequence shown here is derived from an EMBL/GenBank/DDBJ whole genome shotgun (WGS) entry which is preliminary data.</text>
</comment>
<dbReference type="EMBL" id="JBIAPK010000004">
    <property type="protein sequence ID" value="MFF3339883.1"/>
    <property type="molecule type" value="Genomic_DNA"/>
</dbReference>
<reference evidence="3 4" key="1">
    <citation type="submission" date="2024-10" db="EMBL/GenBank/DDBJ databases">
        <title>The Natural Products Discovery Center: Release of the First 8490 Sequenced Strains for Exploring Actinobacteria Biosynthetic Diversity.</title>
        <authorList>
            <person name="Kalkreuter E."/>
            <person name="Kautsar S.A."/>
            <person name="Yang D."/>
            <person name="Bader C.D."/>
            <person name="Teijaro C.N."/>
            <person name="Fluegel L."/>
            <person name="Davis C.M."/>
            <person name="Simpson J.R."/>
            <person name="Lauterbach L."/>
            <person name="Steele A.D."/>
            <person name="Gui C."/>
            <person name="Meng S."/>
            <person name="Li G."/>
            <person name="Viehrig K."/>
            <person name="Ye F."/>
            <person name="Su P."/>
            <person name="Kiefer A.F."/>
            <person name="Nichols A."/>
            <person name="Cepeda A.J."/>
            <person name="Yan W."/>
            <person name="Fan B."/>
            <person name="Jiang Y."/>
            <person name="Adhikari A."/>
            <person name="Zheng C.-J."/>
            <person name="Schuster L."/>
            <person name="Cowan T.M."/>
            <person name="Smanski M.J."/>
            <person name="Chevrette M.G."/>
            <person name="De Carvalho L.P.S."/>
            <person name="Shen B."/>
        </authorList>
    </citation>
    <scope>NUCLEOTIDE SEQUENCE [LARGE SCALE GENOMIC DNA]</scope>
    <source>
        <strain evidence="3 4">NPDC003029</strain>
    </source>
</reference>
<name>A0ABW6REB5_9ACTN</name>
<feature type="domain" description="NACHT N-terminal Helical" evidence="2">
    <location>
        <begin position="5"/>
        <end position="225"/>
    </location>
</feature>
<evidence type="ECO:0000313" key="3">
    <source>
        <dbReference type="EMBL" id="MFF3339883.1"/>
    </source>
</evidence>
<dbReference type="Proteomes" id="UP001601976">
    <property type="component" value="Unassembled WGS sequence"/>
</dbReference>
<feature type="compositionally biased region" description="Polar residues" evidence="1">
    <location>
        <begin position="1112"/>
        <end position="1124"/>
    </location>
</feature>
<evidence type="ECO:0000256" key="1">
    <source>
        <dbReference type="SAM" id="MobiDB-lite"/>
    </source>
</evidence>
<sequence>MRGRRLLNYSDAVAILGGDSAALTAADQALGGALSMATGGASDAVLNLFEARGGVLRLGRDLTAGLRERLGTSERAERTERIAAAHAVLVVTAYFEALGEAELPFDPVELRLTRREQIGLAGGSEDANGFIHTLVATAAPQPAPHLPYEEVCDELEDWYGLLSFRLMRFLRGLAVWDGLDETKRRQTLQALGHDLGRRAIQRYGELYAQLALEVPEFGFWSGQIEHQATRAGLRQALTGIETALAGLTSVRPFTHAAAALTTGYRAALPRPILAEGDAPTGVCLPTLGEGYVDPDFRVRAVAEGPHGPAEEEWWETAPVRSDLTEYLAGALTSVATTTAPLVVLGQPGAGKSVLTKILAARLPEAGFLPVRIILREVPADADVQDQIEHAVRATTGERASWPDLVRSAEGAVPVLLFDGFDELLQATGVSQSDYLVRVARFQQREADQGRPVLALVTSRTAVADRARYPEGAVALRLEPFREQQVERWLDLWNRLNEPYLTANGLRPLPAAVAARHHALASQPLLLLMLALYDATGNALQCGAEADEPLGEAELYEELLASFAVREVGKSATALTGQQLANRVEQELQRLSLISFGMLNRHRQWITTAELEQDLAALLGRPESPRAGFRAPLDQAEIALGRFFFVQRAQALRDDQRLATYEFLHATFGEYLAARLAVQLLGGLLDQRPALSLGRAGVDDDLLYALLSYAPLSSRQMLRFVGARIRRIAAEDRERLGELLVTVMADHRNRTEHRFGEYRPTVRATSSRHGLYGANLMMLTVLIRDGVKASEVFPGDTNPAGTWHRNVLLWRSAFTEPEWTDFAIALDLRHTWNGDRRDLDIRPADDVLVPEPVDAYWLYGRPPGHGDRTSNVCWSRPYPDQIRHKMAVSGGTNDALVLHAADPLFRWMGSAVTTFVGTPEGTATSVAHSLTDLWLASGLGAPDGHLAVLYERCGTFLRSRSGLDQDTRERAVRLVLGQLVNDAARLPASVVWSVLDALYPRELDPEVSLELKARAAMVALESGATGQERAELRNYWEMVVEALLAGGAFGRVLGLWAETPESQWASGWFGDTVREVLDRTADSQLRGAPAETLDRVRGLVAAYAPVRPDGNGHQPTSSAFRSPSR</sequence>